<protein>
    <recommendedName>
        <fullName evidence="1">F-box domain-containing protein</fullName>
    </recommendedName>
</protein>
<keyword evidence="3" id="KW-1185">Reference proteome</keyword>
<evidence type="ECO:0000313" key="2">
    <source>
        <dbReference type="EMBL" id="KAJ7045922.1"/>
    </source>
</evidence>
<gene>
    <name evidence="2" type="ORF">C8F04DRAFT_453856</name>
</gene>
<comment type="caution">
    <text evidence="2">The sequence shown here is derived from an EMBL/GenBank/DDBJ whole genome shotgun (WGS) entry which is preliminary data.</text>
</comment>
<dbReference type="InterPro" id="IPR036047">
    <property type="entry name" value="F-box-like_dom_sf"/>
</dbReference>
<dbReference type="Gene3D" id="3.80.10.10">
    <property type="entry name" value="Ribonuclease Inhibitor"/>
    <property type="match status" value="1"/>
</dbReference>
<evidence type="ECO:0000259" key="1">
    <source>
        <dbReference type="Pfam" id="PF12937"/>
    </source>
</evidence>
<dbReference type="SUPFAM" id="SSF81383">
    <property type="entry name" value="F-box domain"/>
    <property type="match status" value="1"/>
</dbReference>
<accession>A0AAD6XDF8</accession>
<dbReference type="Proteomes" id="UP001218188">
    <property type="component" value="Unassembled WGS sequence"/>
</dbReference>
<evidence type="ECO:0000313" key="3">
    <source>
        <dbReference type="Proteomes" id="UP001218188"/>
    </source>
</evidence>
<feature type="domain" description="F-box" evidence="1">
    <location>
        <begin position="8"/>
        <end position="57"/>
    </location>
</feature>
<reference evidence="2" key="1">
    <citation type="submission" date="2023-03" db="EMBL/GenBank/DDBJ databases">
        <title>Massive genome expansion in bonnet fungi (Mycena s.s.) driven by repeated elements and novel gene families across ecological guilds.</title>
        <authorList>
            <consortium name="Lawrence Berkeley National Laboratory"/>
            <person name="Harder C.B."/>
            <person name="Miyauchi S."/>
            <person name="Viragh M."/>
            <person name="Kuo A."/>
            <person name="Thoen E."/>
            <person name="Andreopoulos B."/>
            <person name="Lu D."/>
            <person name="Skrede I."/>
            <person name="Drula E."/>
            <person name="Henrissat B."/>
            <person name="Morin E."/>
            <person name="Kohler A."/>
            <person name="Barry K."/>
            <person name="LaButti K."/>
            <person name="Morin E."/>
            <person name="Salamov A."/>
            <person name="Lipzen A."/>
            <person name="Mereny Z."/>
            <person name="Hegedus B."/>
            <person name="Baldrian P."/>
            <person name="Stursova M."/>
            <person name="Weitz H."/>
            <person name="Taylor A."/>
            <person name="Grigoriev I.V."/>
            <person name="Nagy L.G."/>
            <person name="Martin F."/>
            <person name="Kauserud H."/>
        </authorList>
    </citation>
    <scope>NUCLEOTIDE SEQUENCE</scope>
    <source>
        <strain evidence="2">CBHHK200</strain>
    </source>
</reference>
<dbReference type="Pfam" id="PF12937">
    <property type="entry name" value="F-box-like"/>
    <property type="match status" value="1"/>
</dbReference>
<dbReference type="EMBL" id="JARJCM010000004">
    <property type="protein sequence ID" value="KAJ7045922.1"/>
    <property type="molecule type" value="Genomic_DNA"/>
</dbReference>
<dbReference type="Gene3D" id="1.20.1280.50">
    <property type="match status" value="1"/>
</dbReference>
<proteinExistence type="predicted"/>
<organism evidence="2 3">
    <name type="scientific">Mycena alexandri</name>
    <dbReference type="NCBI Taxonomy" id="1745969"/>
    <lineage>
        <taxon>Eukaryota</taxon>
        <taxon>Fungi</taxon>
        <taxon>Dikarya</taxon>
        <taxon>Basidiomycota</taxon>
        <taxon>Agaricomycotina</taxon>
        <taxon>Agaricomycetes</taxon>
        <taxon>Agaricomycetidae</taxon>
        <taxon>Agaricales</taxon>
        <taxon>Marasmiineae</taxon>
        <taxon>Mycenaceae</taxon>
        <taxon>Mycena</taxon>
    </lineage>
</organism>
<dbReference type="SUPFAM" id="SSF52047">
    <property type="entry name" value="RNI-like"/>
    <property type="match status" value="1"/>
</dbReference>
<sequence>MMVAPVGKLPTELLVEIFAHAVHSSHSSLPPHLQAVRLSGVCSLWQRVVNNSPGLWAANRLEVSLNNDSAGYLDGLKMLLDRSSPLPIAVLLTLNDEPRFYSSDYVAYIFKLLAPTMMRWKDLEIDRAALEHMTPGPFPALECLELEYSIASMGLFSRCSRLRRVTATTHKRDARVLQLPWAQLTHLSLRQRNPAMCREILLQCTHLVSATLTMCEWETVIETPSPTLLPFLATLEVAFLTNHRNSGHVGPLFAALALPALHTLYLHFPTHDVGDPAAWPAVEFAAFLRRSPHITSLSLLQVQMLTPSTLIALLRLAPCLTKLSISASPNCLDNDFLQALAWSLETDPALYLMPRLEELRLDYAGNHLHALAFVAAIRSRTDSPAVANLHLAPLRVVMVTNLRIPDPGAIMINDNLQDLVDRGLKLSVS</sequence>
<name>A0AAD6XDF8_9AGAR</name>
<dbReference type="InterPro" id="IPR001810">
    <property type="entry name" value="F-box_dom"/>
</dbReference>
<dbReference type="AlphaFoldDB" id="A0AAD6XDF8"/>
<dbReference type="InterPro" id="IPR032675">
    <property type="entry name" value="LRR_dom_sf"/>
</dbReference>